<evidence type="ECO:0000256" key="2">
    <source>
        <dbReference type="HAMAP-Rule" id="MF_00163"/>
    </source>
</evidence>
<feature type="active site" evidence="2">
    <location>
        <position position="132"/>
    </location>
</feature>
<dbReference type="EC" id="3.5.1.88" evidence="2"/>
<evidence type="ECO:0000313" key="4">
    <source>
        <dbReference type="Proteomes" id="UP000231343"/>
    </source>
</evidence>
<keyword evidence="2" id="KW-0648">Protein biosynthesis</keyword>
<feature type="binding site" evidence="2">
    <location>
        <position position="135"/>
    </location>
    <ligand>
        <name>Fe cation</name>
        <dbReference type="ChEBI" id="CHEBI:24875"/>
    </ligand>
</feature>
<accession>A0A2H0XX56</accession>
<feature type="binding site" evidence="2">
    <location>
        <position position="89"/>
    </location>
    <ligand>
        <name>Fe cation</name>
        <dbReference type="ChEBI" id="CHEBI:24875"/>
    </ligand>
</feature>
<dbReference type="AlphaFoldDB" id="A0A2H0XX56"/>
<dbReference type="NCBIfam" id="TIGR00079">
    <property type="entry name" value="pept_deformyl"/>
    <property type="match status" value="1"/>
</dbReference>
<feature type="binding site" evidence="2">
    <location>
        <position position="131"/>
    </location>
    <ligand>
        <name>Fe cation</name>
        <dbReference type="ChEBI" id="CHEBI:24875"/>
    </ligand>
</feature>
<keyword evidence="2" id="KW-0479">Metal-binding</keyword>
<dbReference type="Pfam" id="PF01327">
    <property type="entry name" value="Pep_deformylase"/>
    <property type="match status" value="1"/>
</dbReference>
<dbReference type="SUPFAM" id="SSF56420">
    <property type="entry name" value="Peptide deformylase"/>
    <property type="match status" value="1"/>
</dbReference>
<evidence type="ECO:0000313" key="3">
    <source>
        <dbReference type="EMBL" id="PIS29514.1"/>
    </source>
</evidence>
<dbReference type="InterPro" id="IPR036821">
    <property type="entry name" value="Peptide_deformylase_sf"/>
</dbReference>
<protein>
    <recommendedName>
        <fullName evidence="2">Peptide deformylase</fullName>
        <shortName evidence="2">PDF</shortName>
        <ecNumber evidence="2">3.5.1.88</ecNumber>
    </recommendedName>
    <alternativeName>
        <fullName evidence="2">Polypeptide deformylase</fullName>
    </alternativeName>
</protein>
<evidence type="ECO:0000256" key="1">
    <source>
        <dbReference type="ARBA" id="ARBA00010759"/>
    </source>
</evidence>
<name>A0A2H0XX56_UNCSA</name>
<comment type="cofactor">
    <cofactor evidence="2">
        <name>Fe(2+)</name>
        <dbReference type="ChEBI" id="CHEBI:29033"/>
    </cofactor>
    <text evidence="2">Binds 1 Fe(2+) ion.</text>
</comment>
<keyword evidence="2" id="KW-0408">Iron</keyword>
<reference evidence="3 4" key="1">
    <citation type="submission" date="2017-09" db="EMBL/GenBank/DDBJ databases">
        <title>Depth-based differentiation of microbial function through sediment-hosted aquifers and enrichment of novel symbionts in the deep terrestrial subsurface.</title>
        <authorList>
            <person name="Probst A.J."/>
            <person name="Ladd B."/>
            <person name="Jarett J.K."/>
            <person name="Geller-Mcgrath D.E."/>
            <person name="Sieber C.M."/>
            <person name="Emerson J.B."/>
            <person name="Anantharaman K."/>
            <person name="Thomas B.C."/>
            <person name="Malmstrom R."/>
            <person name="Stieglmeier M."/>
            <person name="Klingl A."/>
            <person name="Woyke T."/>
            <person name="Ryan C.M."/>
            <person name="Banfield J.F."/>
        </authorList>
    </citation>
    <scope>NUCLEOTIDE SEQUENCE [LARGE SCALE GENOMIC DNA]</scope>
    <source>
        <strain evidence="3">CG08_land_8_20_14_0_20_45_16</strain>
    </source>
</reference>
<proteinExistence type="inferred from homology"/>
<dbReference type="CDD" id="cd00487">
    <property type="entry name" value="Pep_deformylase"/>
    <property type="match status" value="1"/>
</dbReference>
<organism evidence="3 4">
    <name type="scientific">Candidatus Saganbacteria bacterium CG08_land_8_20_14_0_20_45_16</name>
    <dbReference type="NCBI Taxonomy" id="2014293"/>
    <lineage>
        <taxon>Bacteria</taxon>
        <taxon>Bacillati</taxon>
        <taxon>Saganbacteria</taxon>
    </lineage>
</organism>
<keyword evidence="2" id="KW-0378">Hydrolase</keyword>
<comment type="similarity">
    <text evidence="1 2">Belongs to the polypeptide deformylase family.</text>
</comment>
<dbReference type="NCBIfam" id="NF001159">
    <property type="entry name" value="PRK00150.1-3"/>
    <property type="match status" value="1"/>
</dbReference>
<dbReference type="InterPro" id="IPR023635">
    <property type="entry name" value="Peptide_deformylase"/>
</dbReference>
<dbReference type="PANTHER" id="PTHR10458">
    <property type="entry name" value="PEPTIDE DEFORMYLASE"/>
    <property type="match status" value="1"/>
</dbReference>
<dbReference type="PRINTS" id="PR01576">
    <property type="entry name" value="PDEFORMYLASE"/>
</dbReference>
<gene>
    <name evidence="2 3" type="primary">def</name>
    <name evidence="3" type="ORF">COT42_05165</name>
</gene>
<dbReference type="Gene3D" id="3.90.45.10">
    <property type="entry name" value="Peptide deformylase"/>
    <property type="match status" value="1"/>
</dbReference>
<dbReference type="GO" id="GO:0046872">
    <property type="term" value="F:metal ion binding"/>
    <property type="evidence" value="ECO:0007669"/>
    <property type="project" value="UniProtKB-KW"/>
</dbReference>
<comment type="function">
    <text evidence="2">Removes the formyl group from the N-terminal Met of newly synthesized proteins. Requires at least a dipeptide for an efficient rate of reaction. N-terminal L-methionine is a prerequisite for activity but the enzyme has broad specificity at other positions.</text>
</comment>
<dbReference type="Proteomes" id="UP000231343">
    <property type="component" value="Unassembled WGS sequence"/>
</dbReference>
<comment type="caution">
    <text evidence="3">The sequence shown here is derived from an EMBL/GenBank/DDBJ whole genome shotgun (WGS) entry which is preliminary data.</text>
</comment>
<dbReference type="EMBL" id="PEYM01000082">
    <property type="protein sequence ID" value="PIS29514.1"/>
    <property type="molecule type" value="Genomic_DNA"/>
</dbReference>
<comment type="catalytic activity">
    <reaction evidence="2">
        <text>N-terminal N-formyl-L-methionyl-[peptide] + H2O = N-terminal L-methionyl-[peptide] + formate</text>
        <dbReference type="Rhea" id="RHEA:24420"/>
        <dbReference type="Rhea" id="RHEA-COMP:10639"/>
        <dbReference type="Rhea" id="RHEA-COMP:10640"/>
        <dbReference type="ChEBI" id="CHEBI:15377"/>
        <dbReference type="ChEBI" id="CHEBI:15740"/>
        <dbReference type="ChEBI" id="CHEBI:49298"/>
        <dbReference type="ChEBI" id="CHEBI:64731"/>
        <dbReference type="EC" id="3.5.1.88"/>
    </reaction>
</comment>
<dbReference type="GO" id="GO:0006412">
    <property type="term" value="P:translation"/>
    <property type="evidence" value="ECO:0007669"/>
    <property type="project" value="UniProtKB-UniRule"/>
</dbReference>
<dbReference type="GO" id="GO:0042586">
    <property type="term" value="F:peptide deformylase activity"/>
    <property type="evidence" value="ECO:0007669"/>
    <property type="project" value="UniProtKB-UniRule"/>
</dbReference>
<dbReference type="HAMAP" id="MF_00163">
    <property type="entry name" value="Pep_deformylase"/>
    <property type="match status" value="1"/>
</dbReference>
<dbReference type="PIRSF" id="PIRSF004749">
    <property type="entry name" value="Pep_def"/>
    <property type="match status" value="1"/>
</dbReference>
<sequence>MKRKIVHFPNPILKKKAKAVKWVTPEVIRLVNDMLETMRAAPGIGLAAPQVGVLLRVIVAEINDETGPVALINPKIIARDGEQTYTEGCLSLPGVEAPVKRASTVVARGWDKSGQEIEVIAKGLLATVLQHEIDHLDGKVFIDRVADPSIIKHRAFDKEKKEELI</sequence>
<dbReference type="PANTHER" id="PTHR10458:SF22">
    <property type="entry name" value="PEPTIDE DEFORMYLASE"/>
    <property type="match status" value="1"/>
</dbReference>